<evidence type="ECO:0000256" key="4">
    <source>
        <dbReference type="ARBA" id="ARBA00023163"/>
    </source>
</evidence>
<protein>
    <submittedName>
        <fullName evidence="6">LysR family transcriptional regulator</fullName>
    </submittedName>
</protein>
<comment type="similarity">
    <text evidence="1">Belongs to the LysR transcriptional regulatory family.</text>
</comment>
<dbReference type="PANTHER" id="PTHR30126">
    <property type="entry name" value="HTH-TYPE TRANSCRIPTIONAL REGULATOR"/>
    <property type="match status" value="1"/>
</dbReference>
<dbReference type="STRING" id="1796616.A4V09_07520"/>
<dbReference type="CDD" id="cd05466">
    <property type="entry name" value="PBP2_LTTR_substrate"/>
    <property type="match status" value="1"/>
</dbReference>
<dbReference type="Gene3D" id="1.10.10.10">
    <property type="entry name" value="Winged helix-like DNA-binding domain superfamily/Winged helix DNA-binding domain"/>
    <property type="match status" value="1"/>
</dbReference>
<proteinExistence type="inferred from homology"/>
<dbReference type="EMBL" id="CP015405">
    <property type="protein sequence ID" value="ANU75628.1"/>
    <property type="molecule type" value="Genomic_DNA"/>
</dbReference>
<dbReference type="GO" id="GO:0003700">
    <property type="term" value="F:DNA-binding transcription factor activity"/>
    <property type="evidence" value="ECO:0007669"/>
    <property type="project" value="InterPro"/>
</dbReference>
<keyword evidence="2" id="KW-0805">Transcription regulation</keyword>
<dbReference type="GO" id="GO:0000976">
    <property type="term" value="F:transcription cis-regulatory region binding"/>
    <property type="evidence" value="ECO:0007669"/>
    <property type="project" value="TreeGrafter"/>
</dbReference>
<accession>A0A1C7I9D1</accession>
<keyword evidence="3" id="KW-0238">DNA-binding</keyword>
<evidence type="ECO:0000256" key="3">
    <source>
        <dbReference type="ARBA" id="ARBA00023125"/>
    </source>
</evidence>
<keyword evidence="4" id="KW-0804">Transcription</keyword>
<dbReference type="SUPFAM" id="SSF46785">
    <property type="entry name" value="Winged helix' DNA-binding domain"/>
    <property type="match status" value="1"/>
</dbReference>
<organism evidence="6 7">
    <name type="scientific">Blautia pseudococcoides</name>
    <dbReference type="NCBI Taxonomy" id="1796616"/>
    <lineage>
        <taxon>Bacteria</taxon>
        <taxon>Bacillati</taxon>
        <taxon>Bacillota</taxon>
        <taxon>Clostridia</taxon>
        <taxon>Lachnospirales</taxon>
        <taxon>Lachnospiraceae</taxon>
        <taxon>Blautia</taxon>
    </lineage>
</organism>
<evidence type="ECO:0000313" key="7">
    <source>
        <dbReference type="Proteomes" id="UP000092574"/>
    </source>
</evidence>
<dbReference type="PROSITE" id="PS50931">
    <property type="entry name" value="HTH_LYSR"/>
    <property type="match status" value="1"/>
</dbReference>
<dbReference type="PRINTS" id="PR00039">
    <property type="entry name" value="HTHLYSR"/>
</dbReference>
<dbReference type="RefSeq" id="WP_065541818.1">
    <property type="nucleotide sequence ID" value="NZ_CP015405.2"/>
</dbReference>
<evidence type="ECO:0000256" key="1">
    <source>
        <dbReference type="ARBA" id="ARBA00009437"/>
    </source>
</evidence>
<dbReference type="Pfam" id="PF03466">
    <property type="entry name" value="LysR_substrate"/>
    <property type="match status" value="1"/>
</dbReference>
<name>A0A1C7I9D1_9FIRM</name>
<dbReference type="PANTHER" id="PTHR30126:SF5">
    <property type="entry name" value="HTH-TYPE TRANSCRIPTIONAL ACTIVATOR CMPR"/>
    <property type="match status" value="1"/>
</dbReference>
<dbReference type="InterPro" id="IPR036390">
    <property type="entry name" value="WH_DNA-bd_sf"/>
</dbReference>
<dbReference type="OrthoDB" id="119203at2"/>
<dbReference type="KEGG" id="byl:A4V09_07520"/>
<dbReference type="InterPro" id="IPR005119">
    <property type="entry name" value="LysR_subst-bd"/>
</dbReference>
<dbReference type="InterPro" id="IPR036388">
    <property type="entry name" value="WH-like_DNA-bd_sf"/>
</dbReference>
<dbReference type="Gene3D" id="3.40.190.10">
    <property type="entry name" value="Periplasmic binding protein-like II"/>
    <property type="match status" value="2"/>
</dbReference>
<keyword evidence="7" id="KW-1185">Reference proteome</keyword>
<feature type="domain" description="HTH lysR-type" evidence="5">
    <location>
        <begin position="1"/>
        <end position="58"/>
    </location>
</feature>
<evidence type="ECO:0000313" key="6">
    <source>
        <dbReference type="EMBL" id="ANU75628.1"/>
    </source>
</evidence>
<dbReference type="SUPFAM" id="SSF53850">
    <property type="entry name" value="Periplasmic binding protein-like II"/>
    <property type="match status" value="1"/>
</dbReference>
<evidence type="ECO:0000259" key="5">
    <source>
        <dbReference type="PROSITE" id="PS50931"/>
    </source>
</evidence>
<reference evidence="6" key="1">
    <citation type="submission" date="2017-04" db="EMBL/GenBank/DDBJ databases">
        <title>Complete Genome Sequences of Twelve Strains of a Stable Defined Moderately Diverse Mouse Microbiota 2 (sDMDMm2).</title>
        <authorList>
            <person name="Uchimura Y."/>
            <person name="Wyss M."/>
            <person name="Brugiroux S."/>
            <person name="Limenitakis J.P."/>
            <person name="Stecher B."/>
            <person name="McCoy K.D."/>
            <person name="Macpherson A.J."/>
        </authorList>
    </citation>
    <scope>NUCLEOTIDE SEQUENCE</scope>
    <source>
        <strain evidence="6">YL58</strain>
    </source>
</reference>
<gene>
    <name evidence="6" type="ORF">A4V09_07520</name>
</gene>
<sequence length="301" mass="34346">MEIKYLNTFKAILETGSFQKAAEYLNYAQSTITLQMQALEQELSVKLFEKIGRNMKLTQAGKELIPYIDGVIEAVQRLENHGKGNQELTGNLRVAIPETLLAYQMPQILKRFRNMAPNVTLSIHSSNCYDIRAQVMNGAVDLGVHYDIGGYGNTIVAEKLHHYEFVLIGSVELDMTDIDFITENQRKELCLLADQSSCYYKNFREYLQAKNIILESEVNLFSTEAIKQLVKENLGIAYLPHFTIEEELENNIIREIPTAIQSKWVGTVCTYHKNKWMTPAMRLFLQLLKEIETPISGSLAL</sequence>
<dbReference type="Pfam" id="PF00126">
    <property type="entry name" value="HTH_1"/>
    <property type="match status" value="1"/>
</dbReference>
<evidence type="ECO:0000256" key="2">
    <source>
        <dbReference type="ARBA" id="ARBA00023015"/>
    </source>
</evidence>
<dbReference type="AlphaFoldDB" id="A0A1C7I9D1"/>
<dbReference type="Proteomes" id="UP000092574">
    <property type="component" value="Chromosome"/>
</dbReference>
<dbReference type="InterPro" id="IPR000847">
    <property type="entry name" value="LysR_HTH_N"/>
</dbReference>